<evidence type="ECO:0000313" key="9">
    <source>
        <dbReference type="EMBL" id="AAR37866.1"/>
    </source>
</evidence>
<evidence type="ECO:0000256" key="6">
    <source>
        <dbReference type="HAMAP-Rule" id="MF_01265"/>
    </source>
</evidence>
<comment type="function">
    <text evidence="6">Specifically catalyzes the NAD or NADP-dependent dehydrogenation of L-aspartate to iminoaspartate.</text>
</comment>
<feature type="domain" description="Aspartate dehydrogenase" evidence="7">
    <location>
        <begin position="176"/>
        <end position="262"/>
    </location>
</feature>
<dbReference type="InterPro" id="IPR036291">
    <property type="entry name" value="NAD(P)-bd_dom_sf"/>
</dbReference>
<dbReference type="Gene3D" id="3.30.360.10">
    <property type="entry name" value="Dihydrodipicolinate Reductase, domain 2"/>
    <property type="match status" value="1"/>
</dbReference>
<keyword evidence="3 6" id="KW-0521">NADP</keyword>
<protein>
    <recommendedName>
        <fullName evidence="6">L-aspartate dehydrogenase</fullName>
        <ecNumber evidence="6">1.4.1.21</ecNumber>
    </recommendedName>
</protein>
<organism evidence="9">
    <name type="scientific">uncultured marine bacterium 560</name>
    <dbReference type="NCBI Taxonomy" id="257395"/>
    <lineage>
        <taxon>Bacteria</taxon>
        <taxon>environmental samples</taxon>
    </lineage>
</organism>
<name>Q6SGJ6_9BACT</name>
<dbReference type="SUPFAM" id="SSF51735">
    <property type="entry name" value="NAD(P)-binding Rossmann-fold domains"/>
    <property type="match status" value="1"/>
</dbReference>
<sequence length="275" mass="29228">MIRLGIIGFGNISTTLLTLLKDVLEDPLEHLTIVCRPEYESQVNQIMREDFNDVALENSITSNIETLINNKPNLVVECAGHDAVTEHIPQVLSAGFDTVVASVGALADAALADSLYDAAHKGKARLIIPAGAIGGVDLLASLKKHGKLEVSYRGIKPPAAWSGTLADKLMNLDHLSEETVIFSGSAREAASNYPKNANVAATIALAGAGFEATKTELVADPNATGNIHEYSVNCPLAHYTLRVESLPSSGNSKTSVTTVYSIMREITNRIGPIVI</sequence>
<dbReference type="AlphaFoldDB" id="Q6SGJ6"/>
<feature type="binding site" evidence="6">
    <location>
        <position position="132"/>
    </location>
    <ligand>
        <name>NAD(+)</name>
        <dbReference type="ChEBI" id="CHEBI:57540"/>
    </ligand>
</feature>
<accession>Q6SGJ6</accession>
<dbReference type="GO" id="GO:0009435">
    <property type="term" value="P:NAD+ biosynthetic process"/>
    <property type="evidence" value="ECO:0007669"/>
    <property type="project" value="UniProtKB-UniRule"/>
</dbReference>
<dbReference type="Gene3D" id="3.40.50.720">
    <property type="entry name" value="NAD(P)-binding Rossmann-like Domain"/>
    <property type="match status" value="1"/>
</dbReference>
<dbReference type="EMBL" id="AY458642">
    <property type="protein sequence ID" value="AAR37866.1"/>
    <property type="molecule type" value="Genomic_DNA"/>
</dbReference>
<comment type="catalytic activity">
    <reaction evidence="6">
        <text>L-aspartate + NADP(+) + H2O = oxaloacetate + NH4(+) + NADPH + H(+)</text>
        <dbReference type="Rhea" id="RHEA:11784"/>
        <dbReference type="ChEBI" id="CHEBI:15377"/>
        <dbReference type="ChEBI" id="CHEBI:15378"/>
        <dbReference type="ChEBI" id="CHEBI:16452"/>
        <dbReference type="ChEBI" id="CHEBI:28938"/>
        <dbReference type="ChEBI" id="CHEBI:29991"/>
        <dbReference type="ChEBI" id="CHEBI:57783"/>
        <dbReference type="ChEBI" id="CHEBI:58349"/>
        <dbReference type="EC" id="1.4.1.21"/>
    </reaction>
</comment>
<dbReference type="Pfam" id="PF03447">
    <property type="entry name" value="NAD_binding_3"/>
    <property type="match status" value="1"/>
</dbReference>
<dbReference type="SUPFAM" id="SSF55347">
    <property type="entry name" value="Glyceraldehyde-3-phosphate dehydrogenase-like, C-terminal domain"/>
    <property type="match status" value="1"/>
</dbReference>
<keyword evidence="4 6" id="KW-0560">Oxidoreductase</keyword>
<dbReference type="NCBIfam" id="NF009827">
    <property type="entry name" value="PRK13303.1-2"/>
    <property type="match status" value="1"/>
</dbReference>
<dbReference type="NCBIfam" id="NF009829">
    <property type="entry name" value="PRK13303.1-4"/>
    <property type="match status" value="1"/>
</dbReference>
<evidence type="ECO:0000256" key="3">
    <source>
        <dbReference type="ARBA" id="ARBA00022857"/>
    </source>
</evidence>
<dbReference type="UniPathway" id="UPA00253">
    <property type="reaction ID" value="UER00456"/>
</dbReference>
<evidence type="ECO:0000256" key="1">
    <source>
        <dbReference type="ARBA" id="ARBA00008331"/>
    </source>
</evidence>
<feature type="domain" description="Aspartate/homoserine dehydrogenase NAD-binding" evidence="8">
    <location>
        <begin position="8"/>
        <end position="129"/>
    </location>
</feature>
<dbReference type="InterPro" id="IPR005106">
    <property type="entry name" value="Asp/hSer_DH_NAD-bd"/>
</dbReference>
<reference evidence="9" key="2">
    <citation type="submission" date="2003-12" db="EMBL/GenBank/DDBJ databases">
        <title>Monterey Bay Coastal Ocean Microbial Observatory environmental clone sequencing.</title>
        <authorList>
            <person name="DeLong E.F."/>
        </authorList>
    </citation>
    <scope>NUCLEOTIDE SEQUENCE</scope>
</reference>
<dbReference type="GO" id="GO:0016639">
    <property type="term" value="F:oxidoreductase activity, acting on the CH-NH2 group of donors, NAD or NADP as acceptor"/>
    <property type="evidence" value="ECO:0007669"/>
    <property type="project" value="UniProtKB-UniRule"/>
</dbReference>
<keyword evidence="5 6" id="KW-0520">NAD</keyword>
<dbReference type="InterPro" id="IPR002811">
    <property type="entry name" value="Asp_DH"/>
</dbReference>
<evidence type="ECO:0000256" key="2">
    <source>
        <dbReference type="ARBA" id="ARBA00022642"/>
    </source>
</evidence>
<keyword evidence="2 6" id="KW-0662">Pyridine nucleotide biosynthesis</keyword>
<dbReference type="PANTHER" id="PTHR31873">
    <property type="entry name" value="L-ASPARTATE DEHYDROGENASE-RELATED"/>
    <property type="match status" value="1"/>
</dbReference>
<comment type="catalytic activity">
    <reaction evidence="6">
        <text>L-aspartate + NAD(+) + H2O = oxaloacetate + NH4(+) + NADH + H(+)</text>
        <dbReference type="Rhea" id="RHEA:11788"/>
        <dbReference type="ChEBI" id="CHEBI:15377"/>
        <dbReference type="ChEBI" id="CHEBI:15378"/>
        <dbReference type="ChEBI" id="CHEBI:16452"/>
        <dbReference type="ChEBI" id="CHEBI:28938"/>
        <dbReference type="ChEBI" id="CHEBI:29991"/>
        <dbReference type="ChEBI" id="CHEBI:57540"/>
        <dbReference type="ChEBI" id="CHEBI:57945"/>
        <dbReference type="EC" id="1.4.1.21"/>
    </reaction>
</comment>
<evidence type="ECO:0000256" key="5">
    <source>
        <dbReference type="ARBA" id="ARBA00023027"/>
    </source>
</evidence>
<dbReference type="InterPro" id="IPR020626">
    <property type="entry name" value="Asp_DH_prok"/>
</dbReference>
<dbReference type="PANTHER" id="PTHR31873:SF6">
    <property type="entry name" value="ASPARTATE DEHYDROGENASE DOMAIN-CONTAINING PROTEIN"/>
    <property type="match status" value="1"/>
</dbReference>
<comment type="similarity">
    <text evidence="1 6">Belongs to the L-aspartate dehydrogenase family.</text>
</comment>
<feature type="binding site" evidence="6">
    <location>
        <position position="198"/>
    </location>
    <ligand>
        <name>NAD(+)</name>
        <dbReference type="ChEBI" id="CHEBI:57540"/>
    </ligand>
</feature>
<evidence type="ECO:0000259" key="7">
    <source>
        <dbReference type="Pfam" id="PF01958"/>
    </source>
</evidence>
<feature type="active site" evidence="6">
    <location>
        <position position="228"/>
    </location>
</feature>
<evidence type="ECO:0000256" key="4">
    <source>
        <dbReference type="ARBA" id="ARBA00023002"/>
    </source>
</evidence>
<dbReference type="EC" id="1.4.1.21" evidence="6"/>
<reference evidence="9" key="1">
    <citation type="submission" date="2003-11" db="EMBL/GenBank/DDBJ databases">
        <authorList>
            <person name="Heidelberg J.F."/>
            <person name="Eisen J.A."/>
            <person name="Nelson W.C."/>
            <person name="DeLong E.F."/>
        </authorList>
    </citation>
    <scope>NUCLEOTIDE SEQUENCE</scope>
</reference>
<dbReference type="GO" id="GO:0051287">
    <property type="term" value="F:NAD binding"/>
    <property type="evidence" value="ECO:0007669"/>
    <property type="project" value="UniProtKB-UniRule"/>
</dbReference>
<proteinExistence type="inferred from homology"/>
<dbReference type="HAMAP" id="MF_01265">
    <property type="entry name" value="NadX"/>
    <property type="match status" value="1"/>
</dbReference>
<dbReference type="PIRSF" id="PIRSF005227">
    <property type="entry name" value="Asp_dh_NAD_syn"/>
    <property type="match status" value="1"/>
</dbReference>
<dbReference type="GO" id="GO:0050661">
    <property type="term" value="F:NADP binding"/>
    <property type="evidence" value="ECO:0007669"/>
    <property type="project" value="UniProtKB-UniRule"/>
</dbReference>
<evidence type="ECO:0000259" key="8">
    <source>
        <dbReference type="Pfam" id="PF03447"/>
    </source>
</evidence>
<dbReference type="InterPro" id="IPR011182">
    <property type="entry name" value="L-Asp_DH"/>
</dbReference>
<dbReference type="NCBIfam" id="NF009828">
    <property type="entry name" value="PRK13303.1-3"/>
    <property type="match status" value="1"/>
</dbReference>
<comment type="miscellaneous">
    <text evidence="6">The iminoaspartate product is unstable in aqueous solution and can decompose to oxaloacetate and ammonia.</text>
</comment>
<comment type="pathway">
    <text evidence="6">Cofactor biosynthesis; NAD(+) biosynthesis; iminoaspartate from L-aspartate (dehydrogenase route): step 1/1.</text>
</comment>
<gene>
    <name evidence="6" type="primary">nadX</name>
    <name evidence="9" type="ORF">MBMO_EBAC750-16D01.8</name>
</gene>
<dbReference type="Pfam" id="PF01958">
    <property type="entry name" value="Asp_DH_C"/>
    <property type="match status" value="1"/>
</dbReference>
<dbReference type="GO" id="GO:0033735">
    <property type="term" value="F:aspartate dehydrogenase [NAD(P)+] activity"/>
    <property type="evidence" value="ECO:0007669"/>
    <property type="project" value="UniProtKB-EC"/>
</dbReference>